<evidence type="ECO:0000259" key="11">
    <source>
        <dbReference type="PROSITE" id="PS50035"/>
    </source>
</evidence>
<evidence type="ECO:0000256" key="7">
    <source>
        <dbReference type="ARBA" id="ARBA00022801"/>
    </source>
</evidence>
<evidence type="ECO:0000256" key="3">
    <source>
        <dbReference type="ARBA" id="ARBA00004613"/>
    </source>
</evidence>
<dbReference type="PANTHER" id="PTHR18896:SF76">
    <property type="entry name" value="PHOSPHOLIPASE"/>
    <property type="match status" value="1"/>
</dbReference>
<dbReference type="GO" id="GO:0005576">
    <property type="term" value="C:extracellular region"/>
    <property type="evidence" value="ECO:0007669"/>
    <property type="project" value="UniProtKB-SubCell"/>
</dbReference>
<dbReference type="SMART" id="SM00155">
    <property type="entry name" value="PLDc"/>
    <property type="match status" value="2"/>
</dbReference>
<evidence type="ECO:0000313" key="13">
    <source>
        <dbReference type="Proteomes" id="UP000199093"/>
    </source>
</evidence>
<dbReference type="Gene3D" id="3.30.870.10">
    <property type="entry name" value="Endonuclease Chain A"/>
    <property type="match status" value="2"/>
</dbReference>
<comment type="function">
    <text evidence="2">Could be a virulence factor.</text>
</comment>
<dbReference type="GO" id="GO:0009395">
    <property type="term" value="P:phospholipid catabolic process"/>
    <property type="evidence" value="ECO:0007669"/>
    <property type="project" value="TreeGrafter"/>
</dbReference>
<dbReference type="InterPro" id="IPR015679">
    <property type="entry name" value="PLipase_D_fam"/>
</dbReference>
<comment type="subcellular location">
    <subcellularLocation>
        <location evidence="3">Secreted</location>
    </subcellularLocation>
</comment>
<feature type="domain" description="PLD phosphodiesterase" evidence="11">
    <location>
        <begin position="340"/>
        <end position="367"/>
    </location>
</feature>
<evidence type="ECO:0000256" key="8">
    <source>
        <dbReference type="ARBA" id="ARBA00023098"/>
    </source>
</evidence>
<proteinExistence type="predicted"/>
<dbReference type="Pfam" id="PF13091">
    <property type="entry name" value="PLDc_2"/>
    <property type="match status" value="1"/>
</dbReference>
<reference evidence="12 13" key="1">
    <citation type="submission" date="2016-10" db="EMBL/GenBank/DDBJ databases">
        <authorList>
            <person name="de Groot N.N."/>
        </authorList>
    </citation>
    <scope>NUCLEOTIDE SEQUENCE [LARGE SCALE GENOMIC DNA]</scope>
    <source>
        <strain evidence="12 13">DSM 26424</strain>
    </source>
</reference>
<dbReference type="InterPro" id="IPR025202">
    <property type="entry name" value="PLD-like_dom"/>
</dbReference>
<evidence type="ECO:0000313" key="12">
    <source>
        <dbReference type="EMBL" id="SDJ07338.1"/>
    </source>
</evidence>
<keyword evidence="7" id="KW-0378">Hydrolase</keyword>
<feature type="region of interest" description="Disordered" evidence="10">
    <location>
        <begin position="454"/>
        <end position="479"/>
    </location>
</feature>
<dbReference type="Proteomes" id="UP000199093">
    <property type="component" value="Unassembled WGS sequence"/>
</dbReference>
<gene>
    <name evidence="12" type="ORF">SAMN04487993_101717</name>
</gene>
<evidence type="ECO:0000256" key="1">
    <source>
        <dbReference type="ARBA" id="ARBA00000798"/>
    </source>
</evidence>
<comment type="catalytic activity">
    <reaction evidence="1">
        <text>a 1,2-diacyl-sn-glycero-3-phosphocholine + H2O = a 1,2-diacyl-sn-glycero-3-phosphate + choline + H(+)</text>
        <dbReference type="Rhea" id="RHEA:14445"/>
        <dbReference type="ChEBI" id="CHEBI:15354"/>
        <dbReference type="ChEBI" id="CHEBI:15377"/>
        <dbReference type="ChEBI" id="CHEBI:15378"/>
        <dbReference type="ChEBI" id="CHEBI:57643"/>
        <dbReference type="ChEBI" id="CHEBI:58608"/>
        <dbReference type="EC" id="3.1.4.4"/>
    </reaction>
</comment>
<accession>A0A1G8QRM5</accession>
<keyword evidence="8" id="KW-0443">Lipid metabolism</keyword>
<feature type="domain" description="PLD phosphodiesterase" evidence="11">
    <location>
        <begin position="124"/>
        <end position="151"/>
    </location>
</feature>
<evidence type="ECO:0000256" key="4">
    <source>
        <dbReference type="ARBA" id="ARBA00018392"/>
    </source>
</evidence>
<dbReference type="PROSITE" id="PS50035">
    <property type="entry name" value="PLD"/>
    <property type="match status" value="2"/>
</dbReference>
<dbReference type="CDD" id="cd09140">
    <property type="entry name" value="PLDc_vPLD1_2_like_bac_1"/>
    <property type="match status" value="1"/>
</dbReference>
<evidence type="ECO:0000256" key="9">
    <source>
        <dbReference type="ARBA" id="ARBA00029594"/>
    </source>
</evidence>
<evidence type="ECO:0000256" key="10">
    <source>
        <dbReference type="SAM" id="MobiDB-lite"/>
    </source>
</evidence>
<dbReference type="EMBL" id="FNEJ01000017">
    <property type="protein sequence ID" value="SDJ07338.1"/>
    <property type="molecule type" value="Genomic_DNA"/>
</dbReference>
<dbReference type="GO" id="GO:0004630">
    <property type="term" value="F:phospholipase D activity"/>
    <property type="evidence" value="ECO:0007669"/>
    <property type="project" value="UniProtKB-EC"/>
</dbReference>
<evidence type="ECO:0000256" key="6">
    <source>
        <dbReference type="ARBA" id="ARBA00022737"/>
    </source>
</evidence>
<protein>
    <recommendedName>
        <fullName evidence="4">Phospholipase D</fullName>
    </recommendedName>
    <alternativeName>
        <fullName evidence="9">Choline phosphatase</fullName>
    </alternativeName>
</protein>
<dbReference type="Pfam" id="PF00614">
    <property type="entry name" value="PLDc"/>
    <property type="match status" value="1"/>
</dbReference>
<keyword evidence="6" id="KW-0677">Repeat</keyword>
<dbReference type="AlphaFoldDB" id="A0A1G8QRM5"/>
<dbReference type="STRING" id="555512.SAMN04487993_101717"/>
<name>A0A1G8QRM5_9RHOB</name>
<dbReference type="SUPFAM" id="SSF56024">
    <property type="entry name" value="Phospholipase D/nuclease"/>
    <property type="match status" value="2"/>
</dbReference>
<organism evidence="12 13">
    <name type="scientific">Salipiger marinus</name>
    <dbReference type="NCBI Taxonomy" id="555512"/>
    <lineage>
        <taxon>Bacteria</taxon>
        <taxon>Pseudomonadati</taxon>
        <taxon>Pseudomonadota</taxon>
        <taxon>Alphaproteobacteria</taxon>
        <taxon>Rhodobacterales</taxon>
        <taxon>Roseobacteraceae</taxon>
        <taxon>Salipiger</taxon>
    </lineage>
</organism>
<keyword evidence="13" id="KW-1185">Reference proteome</keyword>
<dbReference type="PANTHER" id="PTHR18896">
    <property type="entry name" value="PHOSPHOLIPASE D"/>
    <property type="match status" value="1"/>
</dbReference>
<dbReference type="InterPro" id="IPR001736">
    <property type="entry name" value="PLipase_D/transphosphatidylase"/>
</dbReference>
<dbReference type="CDD" id="cd09143">
    <property type="entry name" value="PLDc_vPLD1_2_like_bac_2"/>
    <property type="match status" value="1"/>
</dbReference>
<keyword evidence="5" id="KW-0964">Secreted</keyword>
<sequence>MLRPGETCWRFAQADRLAVIVDAEPYFAALHTALQQARHSVIMIGWEFDTRISLLPEADGERVPTRLGSFLNWTVRQTPDLNIYMLEWDMGMVQALGRGTTMFRIAHWIAGRRINLKLDHAHPVGATHHQKIVVIDDRLAFCGGIDTTTGRWDTRDHLDAHPLRKAPTTGKPYDPWHDATMAVEGEAARALGDLARERWKRATGDDLEPPPPDLPSCWPDGLPATFEDVRIAISRTAPAYDGRPAVHEIEALYLAVIAAAERCVYIESQYFASRRIAEAMAARLREPEGPEFVIVNPETSDGWLEEEVMGSSRARLLDMIRKADAHGRFRLYTPVAQEGTPIYVHAKIVVMDDRLLRVGSSNLNNRSMGMDTECDMSVEARADAPEDAGLRSRITRLRNDLLAEHLDVTAEEVAAALEREGGLIAAVEALRGAGRTLVPFTPPELTQVEEEVLSENELLDPERPARGTSPRDLLSRLLD</sequence>
<evidence type="ECO:0000256" key="5">
    <source>
        <dbReference type="ARBA" id="ARBA00022525"/>
    </source>
</evidence>
<evidence type="ECO:0000256" key="2">
    <source>
        <dbReference type="ARBA" id="ARBA00003145"/>
    </source>
</evidence>